<gene>
    <name evidence="1" type="ORF">Thiowin_04546</name>
</gene>
<protein>
    <submittedName>
        <fullName evidence="1">Uncharacterized protein</fullName>
    </submittedName>
</protein>
<sequence length="33" mass="3557">MLELETLSDLQAVGALSQRTLGDFELQHLSPSG</sequence>
<evidence type="ECO:0000313" key="1">
    <source>
        <dbReference type="EMBL" id="WPL19425.1"/>
    </source>
</evidence>
<reference evidence="1 2" key="1">
    <citation type="journal article" date="2023" name="Microorganisms">
        <title>Thiorhodovibrio frisius and Trv. litoralis spp. nov., Two Novel Members from a Clade of Fastidious Purple Sulfur Bacteria That Exhibit Unique Red-Shifted Light-Harvesting Capabilities.</title>
        <authorList>
            <person name="Methner A."/>
            <person name="Kuzyk S.B."/>
            <person name="Petersen J."/>
            <person name="Bauer S."/>
            <person name="Brinkmann H."/>
            <person name="Sichau K."/>
            <person name="Wanner G."/>
            <person name="Wolf J."/>
            <person name="Neumann-Schaal M."/>
            <person name="Henke P."/>
            <person name="Tank M."/>
            <person name="Sproer C."/>
            <person name="Bunk B."/>
            <person name="Overmann J."/>
        </authorList>
    </citation>
    <scope>NUCLEOTIDE SEQUENCE [LARGE SCALE GENOMIC DNA]</scope>
    <source>
        <strain evidence="1 2">DSM 6702</strain>
    </source>
</reference>
<dbReference type="Proteomes" id="UP001432180">
    <property type="component" value="Chromosome"/>
</dbReference>
<organism evidence="1 2">
    <name type="scientific">Thiorhodovibrio winogradskyi</name>
    <dbReference type="NCBI Taxonomy" id="77007"/>
    <lineage>
        <taxon>Bacteria</taxon>
        <taxon>Pseudomonadati</taxon>
        <taxon>Pseudomonadota</taxon>
        <taxon>Gammaproteobacteria</taxon>
        <taxon>Chromatiales</taxon>
        <taxon>Chromatiaceae</taxon>
        <taxon>Thiorhodovibrio</taxon>
    </lineage>
</organism>
<name>A0ABZ0SGB0_9GAMM</name>
<dbReference type="EMBL" id="CP121472">
    <property type="protein sequence ID" value="WPL19425.1"/>
    <property type="molecule type" value="Genomic_DNA"/>
</dbReference>
<evidence type="ECO:0000313" key="2">
    <source>
        <dbReference type="Proteomes" id="UP001432180"/>
    </source>
</evidence>
<accession>A0ABZ0SGB0</accession>
<keyword evidence="2" id="KW-1185">Reference proteome</keyword>
<proteinExistence type="predicted"/>